<dbReference type="EMBL" id="LR862145">
    <property type="protein sequence ID" value="CAD1826000.1"/>
    <property type="molecule type" value="Genomic_DNA"/>
</dbReference>
<dbReference type="Gene3D" id="3.40.50.300">
    <property type="entry name" value="P-loop containing nucleotide triphosphate hydrolases"/>
    <property type="match status" value="1"/>
</dbReference>
<proteinExistence type="predicted"/>
<dbReference type="PANTHER" id="PTHR35754:SF2">
    <property type="entry name" value="ATP SYNTHASE SUBUNIT B"/>
    <property type="match status" value="1"/>
</dbReference>
<evidence type="ECO:0000313" key="1">
    <source>
        <dbReference type="EMBL" id="CAD1826000.1"/>
    </source>
</evidence>
<dbReference type="InterPro" id="IPR027417">
    <property type="entry name" value="P-loop_NTPase"/>
</dbReference>
<protein>
    <submittedName>
        <fullName evidence="1">Uncharacterized protein</fullName>
    </submittedName>
</protein>
<accession>A0A6V7P5C8</accession>
<gene>
    <name evidence="1" type="ORF">CB5_LOCUS9211</name>
</gene>
<reference evidence="1" key="1">
    <citation type="submission" date="2020-07" db="EMBL/GenBank/DDBJ databases">
        <authorList>
            <person name="Lin J."/>
        </authorList>
    </citation>
    <scope>NUCLEOTIDE SEQUENCE</scope>
</reference>
<sequence>MIQTTCGNLLGKSSSRSPRVIILTPTADLLLRLVIVDCSGEDGEEKNPNTTFSNMRSALLQLVEGSLVPKTIIFCNKVNPLSPIETCRKVENVLNRFDRKGSHIKILPFHAALAQEMHLANIREFLNSQLVDSMFLICTNSVVRESVMWLASAEKLLRVNMKINKLRETVKAHQQKTAGSQAFLRSLRKDATSCLQPLIISLLFQAKCICEAEEKYESLSKTLDPDLSLNYWRRCEEATKEGGLNSGHAYGTWTIPCVIADEDSFRAQSVNKKSRGS</sequence>
<dbReference type="PANTHER" id="PTHR35754">
    <property type="entry name" value="ATP SYNTHASE SUBUNIT B"/>
    <property type="match status" value="1"/>
</dbReference>
<organism evidence="1">
    <name type="scientific">Ananas comosus var. bracteatus</name>
    <name type="common">red pineapple</name>
    <dbReference type="NCBI Taxonomy" id="296719"/>
    <lineage>
        <taxon>Eukaryota</taxon>
        <taxon>Viridiplantae</taxon>
        <taxon>Streptophyta</taxon>
        <taxon>Embryophyta</taxon>
        <taxon>Tracheophyta</taxon>
        <taxon>Spermatophyta</taxon>
        <taxon>Magnoliopsida</taxon>
        <taxon>Liliopsida</taxon>
        <taxon>Poales</taxon>
        <taxon>Bromeliaceae</taxon>
        <taxon>Bromelioideae</taxon>
        <taxon>Ananas</taxon>
    </lineage>
</organism>
<dbReference type="AlphaFoldDB" id="A0A6V7P5C8"/>
<name>A0A6V7P5C8_ANACO</name>